<organism evidence="2">
    <name type="scientific">Cyprinus carpio</name>
    <name type="common">Common carp</name>
    <dbReference type="NCBI Taxonomy" id="7962"/>
    <lineage>
        <taxon>Eukaryota</taxon>
        <taxon>Metazoa</taxon>
        <taxon>Chordata</taxon>
        <taxon>Craniata</taxon>
        <taxon>Vertebrata</taxon>
        <taxon>Euteleostomi</taxon>
        <taxon>Actinopterygii</taxon>
        <taxon>Neopterygii</taxon>
        <taxon>Teleostei</taxon>
        <taxon>Ostariophysi</taxon>
        <taxon>Cypriniformes</taxon>
        <taxon>Cyprinidae</taxon>
        <taxon>Cyprininae</taxon>
        <taxon>Cyprinus</taxon>
    </lineage>
</organism>
<sequence length="707" mass="80986">MDRFERRLTTLRSCHRKCEEKFENARDHCKESRGDEPGSPPSTPPPSREDEVLREELLSSSGSDADPLDEDYKPSPSPPSSEDELLALESQSSCHNTPEKHNSHASSSETGTREAENQKAKGKAVQKAIKSKAKGRTFKDDKKITVKRSITKDGARVWDKVHYCVFCEKAQLKIARHLERKQSMERDVTYAFSFPVGSKQRKILIEGLRNKGDWHHNRMVYKEGNGEIVVWKRPSEKADIESYLPCQHCYAMFKRTELWRHEKSCRERKEERQKGKRVQKSSSHLLPIKSGQGVQKIIHSHIRSDEMICAYGDALFAKKGCEESQHRYIAQKLRELGRFMLAAKEIDKRAKTLKDICDPANFKLPIEAARHVSNYDVNKNEYGKPSTAVKIGFSLKGATEAWIGHCLMDSDVKTEKKAKKFKELLESSWSIHVSTNAHSSLEQRRWGKEDTVPLTEDVITLQNYLRKVEDEAKAELTERVSTTAYRKLSESLLAQIIVFNKKREGEASRLTLETYLKADTGPVNKDIYETLSPVEKQMSHRLTRLVTRGKRGRKVPILLLERTKASLDFLVEKRREAKRHAATPTKDLKGVKKRRTSDAGIQQEAHEDGLVHQEIGGGQMERTAEKHDDDAPERVVKNRGKRPWNEQERTAVKRRLAKSVALKMVPGKQDCLMCIAKESPVLSARTWKDVKYFVYNEILKVKRKLAL</sequence>
<dbReference type="PANTHER" id="PTHR33480:SF5">
    <property type="entry name" value="SI:DKEY-51D8.9"/>
    <property type="match status" value="1"/>
</dbReference>
<feature type="region of interest" description="Disordered" evidence="1">
    <location>
        <begin position="621"/>
        <end position="650"/>
    </location>
</feature>
<dbReference type="Proteomes" id="UP001155660">
    <property type="component" value="Chromosome A4"/>
</dbReference>
<reference evidence="2" key="1">
    <citation type="submission" date="2025-08" db="UniProtKB">
        <authorList>
            <consortium name="RefSeq"/>
        </authorList>
    </citation>
    <scope>IDENTIFICATION</scope>
    <source>
        <tissue evidence="2">Muscle</tissue>
    </source>
</reference>
<feature type="compositionally biased region" description="Basic and acidic residues" evidence="1">
    <location>
        <begin position="47"/>
        <end position="57"/>
    </location>
</feature>
<feature type="compositionally biased region" description="Basic and acidic residues" evidence="1">
    <location>
        <begin position="21"/>
        <end position="36"/>
    </location>
</feature>
<dbReference type="RefSeq" id="XP_042592770.1">
    <property type="nucleotide sequence ID" value="XM_042736836.1"/>
</dbReference>
<proteinExistence type="predicted"/>
<dbReference type="GeneID" id="109107609"/>
<name>A0A9Q9X039_CYPCA</name>
<evidence type="ECO:0000313" key="2">
    <source>
        <dbReference type="RefSeq" id="XP_042592770.1"/>
    </source>
</evidence>
<dbReference type="OrthoDB" id="5376140at2759"/>
<feature type="region of interest" description="Disordered" evidence="1">
    <location>
        <begin position="578"/>
        <end position="602"/>
    </location>
</feature>
<protein>
    <submittedName>
        <fullName evidence="2">Uncharacterized protein LOC109107609</fullName>
    </submittedName>
</protein>
<feature type="compositionally biased region" description="Basic and acidic residues" evidence="1">
    <location>
        <begin position="622"/>
        <end position="636"/>
    </location>
</feature>
<feature type="compositionally biased region" description="Basic residues" evidence="1">
    <location>
        <begin position="120"/>
        <end position="134"/>
    </location>
</feature>
<dbReference type="SMR" id="A0A9Q9X039"/>
<dbReference type="KEGG" id="ccar:109107609"/>
<feature type="region of interest" description="Disordered" evidence="1">
    <location>
        <begin position="21"/>
        <end position="134"/>
    </location>
</feature>
<dbReference type="AlphaFoldDB" id="A0A9Q9X039"/>
<gene>
    <name evidence="2" type="primary">LOC109107609</name>
</gene>
<evidence type="ECO:0000256" key="1">
    <source>
        <dbReference type="SAM" id="MobiDB-lite"/>
    </source>
</evidence>
<dbReference type="PANTHER" id="PTHR33480">
    <property type="entry name" value="SET DOMAIN-CONTAINING PROTEIN-RELATED"/>
    <property type="match status" value="1"/>
</dbReference>
<accession>A0A9Q9X039</accession>